<accession>A0ACC2BYE6</accession>
<keyword evidence="2" id="KW-1185">Reference proteome</keyword>
<evidence type="ECO:0000313" key="2">
    <source>
        <dbReference type="Proteomes" id="UP001162992"/>
    </source>
</evidence>
<protein>
    <submittedName>
        <fullName evidence="1">Uncharacterized protein</fullName>
    </submittedName>
</protein>
<reference evidence="2" key="1">
    <citation type="journal article" date="2024" name="Proc. Natl. Acad. Sci. U.S.A.">
        <title>Extraordinary preservation of gene collinearity over three hundred million years revealed in homosporous lycophytes.</title>
        <authorList>
            <person name="Li C."/>
            <person name="Wickell D."/>
            <person name="Kuo L.Y."/>
            <person name="Chen X."/>
            <person name="Nie B."/>
            <person name="Liao X."/>
            <person name="Peng D."/>
            <person name="Ji J."/>
            <person name="Jenkins J."/>
            <person name="Williams M."/>
            <person name="Shu S."/>
            <person name="Plott C."/>
            <person name="Barry K."/>
            <person name="Rajasekar S."/>
            <person name="Grimwood J."/>
            <person name="Han X."/>
            <person name="Sun S."/>
            <person name="Hou Z."/>
            <person name="He W."/>
            <person name="Dai G."/>
            <person name="Sun C."/>
            <person name="Schmutz J."/>
            <person name="Leebens-Mack J.H."/>
            <person name="Li F.W."/>
            <person name="Wang L."/>
        </authorList>
    </citation>
    <scope>NUCLEOTIDE SEQUENCE [LARGE SCALE GENOMIC DNA]</scope>
    <source>
        <strain evidence="2">cv. PW_Plant_1</strain>
    </source>
</reference>
<evidence type="ECO:0000313" key="1">
    <source>
        <dbReference type="EMBL" id="KAJ7534769.1"/>
    </source>
</evidence>
<proteinExistence type="predicted"/>
<gene>
    <name evidence="1" type="ORF">O6H91_12G003300</name>
</gene>
<dbReference type="Proteomes" id="UP001162992">
    <property type="component" value="Chromosome 12"/>
</dbReference>
<dbReference type="EMBL" id="CM055103">
    <property type="protein sequence ID" value="KAJ7534769.1"/>
    <property type="molecule type" value="Genomic_DNA"/>
</dbReference>
<comment type="caution">
    <text evidence="1">The sequence shown here is derived from an EMBL/GenBank/DDBJ whole genome shotgun (WGS) entry which is preliminary data.</text>
</comment>
<sequence length="1251" mass="137273">MFRPMREQVPPPPPPQMRPGLLYPGGPPLNPAPMMNTGQGMMSPAQGMRNIVPLVPPPAPPCPTGLPPLSQPFISPGRAVLLPSFRGALPGFPPLPMQPPPSSPPPLPPSPPAEVPPPPPLLPEDENSSASFAAPPRMPQDPEVVKNIEVLAEFVVRNGPQFEQMTRSKQGADPKFAFLFGGEPGTEAAFGFHFYEWKKRYIFRRRERESSGCASAEQMKANVGAHESKLRENKPVSPAGSDMNMEDDFAALPPATEPKTAPSNSTHGKIPSSQESKHSLEDASSDRLHSERVSLESRERYQAQQRVLATTDVGRDQRGVSPEVHVQVTAEASKSTSIISAQTESSLPEVQQNYECSTEMDEACMEDVSPESSPLKIPEAKPKSDLLHLMSTGFKKNFALRASRWDAPGLANELEVESSPRQADSVSYSDDTKPDVHIVENVETVPALRKDAGSSGTSSSSKEEGLTLSPKSDIRREIEDTRSAFGEDMKQEIGAPTVDEFGRLIRGGSDSDSGEHFPFSSGRSKSRSKSRTPEDSRQHNRSRSRSPRRRIRHSSRSHSSRSPGRRRSWSPSPSRDFSRSRESRIDQGPPDRGRWGGQGNRPPLCFDFVKGRCFRGNSCGFLHQENVLAASDSSERWANGNKGGRKETVEEEDGHQVMVEDLPSDKDTREESVHADEDEHSEKKDDQNESVHADEDEHSEKKDDQNESVSPIDEAKPEQMSSTEDDVASDSGRLSSSEAAEDGVQSDLPLHPQKEEIQSTNEEQPLEMSPSGAVPDITKIVPLQAAAPPLASLPSKPLPAIAGFPQQPHEHGFGSNSLHPQQPEFPHNNTIPHQIGLRPPRQPGFTSTSLPPHQSDPLLNRPAPQQPVFSASPWSTFQPTDTGVPRMSQPPALGMNLPAIQSRFDETARMMQQQPGPRPPLPLHQQHGFTSPQVGFPLLGPLSPPPSLNPHQSIKSVPRQEMHMVPGGSHLQPYARNQSPAPVPSPVFAQSQSFTYSTLNSGRVPFQGLPPISPQQQRLSQEPYDPLADGFEPKAPVTGVAVSNPFAAGYQNDSLNSQLSSEKDEIDALEISNRILSAARAGKHVFETVTSKPENGIRWSPPKLENLFASQTLIDKIHSRPLVGANEKELNSPVYGVDDSEDVARAIGERDTDQGQKQSKGKSSKEEKQLKLLRMALTEYVKEVLKPTWREGHLSKEAFKTIAKKAVDKVISTLPNHHIPKGQDKIDRFIISSQEKISRLVQGYLDKYVKP</sequence>
<name>A0ACC2BYE6_DIPCM</name>
<organism evidence="1 2">
    <name type="scientific">Diphasiastrum complanatum</name>
    <name type="common">Issler's clubmoss</name>
    <name type="synonym">Lycopodium complanatum</name>
    <dbReference type="NCBI Taxonomy" id="34168"/>
    <lineage>
        <taxon>Eukaryota</taxon>
        <taxon>Viridiplantae</taxon>
        <taxon>Streptophyta</taxon>
        <taxon>Embryophyta</taxon>
        <taxon>Tracheophyta</taxon>
        <taxon>Lycopodiopsida</taxon>
        <taxon>Lycopodiales</taxon>
        <taxon>Lycopodiaceae</taxon>
        <taxon>Lycopodioideae</taxon>
        <taxon>Diphasiastrum</taxon>
    </lineage>
</organism>